<keyword evidence="1" id="KW-0472">Membrane</keyword>
<reference evidence="2 3" key="1">
    <citation type="journal article" date="2016" name="MBio">
        <title>Lateral Gene Transfer in a Heavy Metal-Contaminated-Groundwater Microbial Community.</title>
        <authorList>
            <person name="Hemme C.L."/>
            <person name="Green S.J."/>
            <person name="Rishishwar L."/>
            <person name="Prakash O."/>
            <person name="Pettenato A."/>
            <person name="Chakraborty R."/>
            <person name="Deutschbauer A.M."/>
            <person name="Van Nostrand J.D."/>
            <person name="Wu L."/>
            <person name="He Z."/>
            <person name="Jordan I.K."/>
            <person name="Hazen T.C."/>
            <person name="Arkin A.P."/>
            <person name="Kostka J.E."/>
            <person name="Zhou J."/>
        </authorList>
    </citation>
    <scope>NUCLEOTIDE SEQUENCE [LARGE SCALE GENOMIC DNA]</scope>
    <source>
        <strain evidence="2 3">FW104-T7</strain>
    </source>
</reference>
<evidence type="ECO:0000313" key="3">
    <source>
        <dbReference type="Proteomes" id="UP000076131"/>
    </source>
</evidence>
<evidence type="ECO:0000313" key="2">
    <source>
        <dbReference type="EMBL" id="KZC23727.1"/>
    </source>
</evidence>
<dbReference type="STRING" id="416169.RHOFW104T7_12370"/>
<comment type="caution">
    <text evidence="2">The sequence shown here is derived from an EMBL/GenBank/DDBJ whole genome shotgun (WGS) entry which is preliminary data.</text>
</comment>
<feature type="transmembrane region" description="Helical" evidence="1">
    <location>
        <begin position="44"/>
        <end position="68"/>
    </location>
</feature>
<sequence>MDWSALLRMPMTVLLVLAAVFALITLLQLVVLRQRLHDGRHLAASWRALLCVACFALTLLLAGAGLALRGYRLLGEEAPVVEIDARILSPQRWALTLSWPDGSTRQLQLAGDAWRIEALVLKWKLPALLAGVPPLYRLDRLSGRYDDPAQEAAAPRTVIGFGEAGALDLLNLQKQYPRWVPEIDTVYGSGAFLPLVDGGHYAVSLMRTGALVARPDAATAEKISHPLGG</sequence>
<organism evidence="2 3">
    <name type="scientific">Rhodanobacter thiooxydans</name>
    <dbReference type="NCBI Taxonomy" id="416169"/>
    <lineage>
        <taxon>Bacteria</taxon>
        <taxon>Pseudomonadati</taxon>
        <taxon>Pseudomonadota</taxon>
        <taxon>Gammaproteobacteria</taxon>
        <taxon>Lysobacterales</taxon>
        <taxon>Rhodanobacteraceae</taxon>
        <taxon>Rhodanobacter</taxon>
    </lineage>
</organism>
<evidence type="ECO:0008006" key="4">
    <source>
        <dbReference type="Google" id="ProtNLM"/>
    </source>
</evidence>
<dbReference type="eggNOG" id="ENOG502ZNGJ">
    <property type="taxonomic scope" value="Bacteria"/>
</dbReference>
<proteinExistence type="predicted"/>
<keyword evidence="1" id="KW-0812">Transmembrane</keyword>
<accession>A0A154QHS4</accession>
<protein>
    <recommendedName>
        <fullName evidence="4">Cation/multidrug efflux pump</fullName>
    </recommendedName>
</protein>
<dbReference type="EMBL" id="LVJS01000041">
    <property type="protein sequence ID" value="KZC23727.1"/>
    <property type="molecule type" value="Genomic_DNA"/>
</dbReference>
<name>A0A154QHS4_9GAMM</name>
<keyword evidence="3" id="KW-1185">Reference proteome</keyword>
<dbReference type="AlphaFoldDB" id="A0A154QHS4"/>
<feature type="transmembrane region" description="Helical" evidence="1">
    <location>
        <begin position="12"/>
        <end position="32"/>
    </location>
</feature>
<evidence type="ECO:0000256" key="1">
    <source>
        <dbReference type="SAM" id="Phobius"/>
    </source>
</evidence>
<dbReference type="Proteomes" id="UP000076131">
    <property type="component" value="Unassembled WGS sequence"/>
</dbReference>
<keyword evidence="1" id="KW-1133">Transmembrane helix</keyword>
<dbReference type="RefSeq" id="WP_039954318.1">
    <property type="nucleotide sequence ID" value="NZ_LVJS01000041.1"/>
</dbReference>
<gene>
    <name evidence="2" type="ORF">RHOFW104T7_12370</name>
</gene>